<feature type="chain" id="PRO_5044690881" description="Transglycosylase SLT domain-containing protein" evidence="1">
    <location>
        <begin position="23"/>
        <end position="503"/>
    </location>
</feature>
<dbReference type="EMBL" id="WNWQ01000309">
    <property type="protein sequence ID" value="KAE9970919.1"/>
    <property type="molecule type" value="Genomic_DNA"/>
</dbReference>
<dbReference type="Proteomes" id="UP000447873">
    <property type="component" value="Unassembled WGS sequence"/>
</dbReference>
<dbReference type="SUPFAM" id="SSF53955">
    <property type="entry name" value="Lysozyme-like"/>
    <property type="match status" value="1"/>
</dbReference>
<comment type="caution">
    <text evidence="4">The sequence shown here is derived from an EMBL/GenBank/DDBJ whole genome shotgun (WGS) entry which is preliminary data.</text>
</comment>
<keyword evidence="1" id="KW-0732">Signal</keyword>
<dbReference type="EMBL" id="WNWR01000234">
    <property type="protein sequence ID" value="KAE9987483.1"/>
    <property type="molecule type" value="Genomic_DNA"/>
</dbReference>
<accession>A0A8H3VI90</accession>
<keyword evidence="6" id="KW-1185">Reference proteome</keyword>
<gene>
    <name evidence="2" type="ORF">BLS_004679</name>
    <name evidence="4" type="ORF">EG327_003806</name>
    <name evidence="3" type="ORF">EG328_005929</name>
</gene>
<reference evidence="4 6" key="1">
    <citation type="submission" date="2019-07" db="EMBL/GenBank/DDBJ databases">
        <title>Venturia inaequalis Genome Resource.</title>
        <authorList>
            <person name="Lichtner F.J."/>
        </authorList>
    </citation>
    <scope>NUCLEOTIDE SEQUENCE [LARGE SCALE GENOMIC DNA]</scope>
    <source>
        <strain evidence="3 5">120213</strain>
        <strain evidence="2">Bline_iso_100314</strain>
        <strain evidence="4 6">DMI_063113</strain>
    </source>
</reference>
<organism evidence="4 6">
    <name type="scientific">Venturia inaequalis</name>
    <name type="common">Apple scab fungus</name>
    <dbReference type="NCBI Taxonomy" id="5025"/>
    <lineage>
        <taxon>Eukaryota</taxon>
        <taxon>Fungi</taxon>
        <taxon>Dikarya</taxon>
        <taxon>Ascomycota</taxon>
        <taxon>Pezizomycotina</taxon>
        <taxon>Dothideomycetes</taxon>
        <taxon>Pleosporomycetidae</taxon>
        <taxon>Venturiales</taxon>
        <taxon>Venturiaceae</taxon>
        <taxon>Venturia</taxon>
    </lineage>
</organism>
<evidence type="ECO:0000313" key="5">
    <source>
        <dbReference type="Proteomes" id="UP000447873"/>
    </source>
</evidence>
<dbReference type="Proteomes" id="UP000433883">
    <property type="component" value="Unassembled WGS sequence"/>
</dbReference>
<evidence type="ECO:0000313" key="6">
    <source>
        <dbReference type="Proteomes" id="UP000490939"/>
    </source>
</evidence>
<name>A0A8H3VI90_VENIN</name>
<feature type="signal peptide" evidence="1">
    <location>
        <begin position="1"/>
        <end position="22"/>
    </location>
</feature>
<dbReference type="AlphaFoldDB" id="A0A8H3VI90"/>
<evidence type="ECO:0000313" key="2">
    <source>
        <dbReference type="EMBL" id="KAE9970919.1"/>
    </source>
</evidence>
<evidence type="ECO:0000313" key="3">
    <source>
        <dbReference type="EMBL" id="KAE9971002.1"/>
    </source>
</evidence>
<dbReference type="Proteomes" id="UP000490939">
    <property type="component" value="Unassembled WGS sequence"/>
</dbReference>
<evidence type="ECO:0000256" key="1">
    <source>
        <dbReference type="SAM" id="SignalP"/>
    </source>
</evidence>
<dbReference type="Gene3D" id="1.10.530.10">
    <property type="match status" value="1"/>
</dbReference>
<dbReference type="InterPro" id="IPR023346">
    <property type="entry name" value="Lysozyme-like_dom_sf"/>
</dbReference>
<proteinExistence type="predicted"/>
<evidence type="ECO:0008006" key="7">
    <source>
        <dbReference type="Google" id="ProtNLM"/>
    </source>
</evidence>
<evidence type="ECO:0000313" key="4">
    <source>
        <dbReference type="EMBL" id="KAE9987483.1"/>
    </source>
</evidence>
<dbReference type="EMBL" id="WNWS01000312">
    <property type="protein sequence ID" value="KAE9971002.1"/>
    <property type="molecule type" value="Genomic_DNA"/>
</dbReference>
<protein>
    <recommendedName>
        <fullName evidence="7">Transglycosylase SLT domain-containing protein</fullName>
    </recommendedName>
</protein>
<sequence>MSLSFSLVWFTILNIPDPTTLAATSTSANLLTTRVVSTEISSTLTTSYFLSMSTGLSPVWIIGTETGSTLTTPLPTSTSTGLSPLWVIGTSNGTLVTLHFPTYMPTVTESSVSTTFVKPNVTETSVSTVYIIPPTSISTQVVTKTSNFTQTVTKVTTTQVVTRSVRVALETFKSRGIVTTTPPISKKQADVNAAAIQSLGRRWELPKGPFTVTVPSGGAPVTVPNYPVPNTGPDNSAPVTVCSSDCSKHCSKHISEPRQCLRFAKDIPRWGYLSSMERGPYYESYACLVCLNLPAMMETPDHPEGGNSLRETQDLVNAIYDVSVKVNIPPQLAFAIAMQESQASVRAHSGDQGNSRGTFQVQIPGAATCLGTPVDGCTTDQIYAMASLGICGQWSCAAPFQRPGIITYWQQYPTEIGWISRGYNSGSVYDQNDLTAVAFGTNSYSSDISNRMMGRVVGGFYSRTCCAKCDGRNILEVNTCGPVDGLKSDFCGDDKYSFHGQIG</sequence>